<dbReference type="EMBL" id="MPUH01000289">
    <property type="protein sequence ID" value="OMJ83858.1"/>
    <property type="molecule type" value="Genomic_DNA"/>
</dbReference>
<evidence type="ECO:0000256" key="1">
    <source>
        <dbReference type="SAM" id="Coils"/>
    </source>
</evidence>
<dbReference type="AlphaFoldDB" id="A0A1R2C4A1"/>
<feature type="coiled-coil region" evidence="1">
    <location>
        <begin position="95"/>
        <end position="157"/>
    </location>
</feature>
<gene>
    <name evidence="2" type="ORF">SteCoe_15162</name>
</gene>
<reference evidence="2 3" key="1">
    <citation type="submission" date="2016-11" db="EMBL/GenBank/DDBJ databases">
        <title>The macronuclear genome of Stentor coeruleus: a giant cell with tiny introns.</title>
        <authorList>
            <person name="Slabodnick M."/>
            <person name="Ruby J.G."/>
            <person name="Reiff S.B."/>
            <person name="Swart E.C."/>
            <person name="Gosai S."/>
            <person name="Prabakaran S."/>
            <person name="Witkowska E."/>
            <person name="Larue G.E."/>
            <person name="Fisher S."/>
            <person name="Freeman R.M."/>
            <person name="Gunawardena J."/>
            <person name="Chu W."/>
            <person name="Stover N.A."/>
            <person name="Gregory B.D."/>
            <person name="Nowacki M."/>
            <person name="Derisi J."/>
            <person name="Roy S.W."/>
            <person name="Marshall W.F."/>
            <person name="Sood P."/>
        </authorList>
    </citation>
    <scope>NUCLEOTIDE SEQUENCE [LARGE SCALE GENOMIC DNA]</scope>
    <source>
        <strain evidence="2">WM001</strain>
    </source>
</reference>
<feature type="coiled-coil region" evidence="1">
    <location>
        <begin position="21"/>
        <end position="69"/>
    </location>
</feature>
<evidence type="ECO:0000313" key="2">
    <source>
        <dbReference type="EMBL" id="OMJ83858.1"/>
    </source>
</evidence>
<evidence type="ECO:0000313" key="3">
    <source>
        <dbReference type="Proteomes" id="UP000187209"/>
    </source>
</evidence>
<comment type="caution">
    <text evidence="2">The sequence shown here is derived from an EMBL/GenBank/DDBJ whole genome shotgun (WGS) entry which is preliminary data.</text>
</comment>
<feature type="coiled-coil region" evidence="1">
    <location>
        <begin position="222"/>
        <end position="249"/>
    </location>
</feature>
<keyword evidence="3" id="KW-1185">Reference proteome</keyword>
<accession>A0A1R2C4A1</accession>
<sequence length="277" mass="32425">MQDRFIEKLPKYDFSPANSQNKHLQSEVRMLEERLKNLEYLKLTYERSSREKTIEIDSLTRELAETKAQLYDKSCIIEDMGRQHASNEAMLLRVIEELRTNKSLLEQELSDKNSNLNSLEKSLQEQYDQSLKLIDENQQLREKIQERENLHSQYVNELEGRLEKITDSQKTTEYRVNSLLRKKSPNCKNPKLKRDYSMKVTLIGKKDNGLNKSLKKVNRTKNGELEGRLMNSEKKLKEIESALVSMSQNSYASPIVCNNMIKARSNSQSLRTGLQRY</sequence>
<dbReference type="Proteomes" id="UP000187209">
    <property type="component" value="Unassembled WGS sequence"/>
</dbReference>
<name>A0A1R2C4A1_9CILI</name>
<proteinExistence type="predicted"/>
<keyword evidence="1" id="KW-0175">Coiled coil</keyword>
<organism evidence="2 3">
    <name type="scientific">Stentor coeruleus</name>
    <dbReference type="NCBI Taxonomy" id="5963"/>
    <lineage>
        <taxon>Eukaryota</taxon>
        <taxon>Sar</taxon>
        <taxon>Alveolata</taxon>
        <taxon>Ciliophora</taxon>
        <taxon>Postciliodesmatophora</taxon>
        <taxon>Heterotrichea</taxon>
        <taxon>Heterotrichida</taxon>
        <taxon>Stentoridae</taxon>
        <taxon>Stentor</taxon>
    </lineage>
</organism>
<protein>
    <submittedName>
        <fullName evidence="2">Uncharacterized protein</fullName>
    </submittedName>
</protein>